<evidence type="ECO:0000313" key="3">
    <source>
        <dbReference type="Proteomes" id="UP001602013"/>
    </source>
</evidence>
<sequence>MTKVIFGNHSALRVRRTERDRIRKFYRDVLGCELTREFDDKDDFRIGDGFYIAFLYETGDGREADKGVTYAAEDALSDDDFLKAIFLELKAEDVAKMRQEIADFGVKVLEVPDPHLYFQAPGGQVFRLVGTNEDLSRYEGYR</sequence>
<proteinExistence type="predicted"/>
<gene>
    <name evidence="2" type="ORF">ACFYXI_11565</name>
</gene>
<dbReference type="RefSeq" id="WP_387410614.1">
    <property type="nucleotide sequence ID" value="NZ_JBIASD010000006.1"/>
</dbReference>
<dbReference type="Proteomes" id="UP001602013">
    <property type="component" value="Unassembled WGS sequence"/>
</dbReference>
<reference evidence="2 3" key="1">
    <citation type="submission" date="2024-10" db="EMBL/GenBank/DDBJ databases">
        <title>The Natural Products Discovery Center: Release of the First 8490 Sequenced Strains for Exploring Actinobacteria Biosynthetic Diversity.</title>
        <authorList>
            <person name="Kalkreuter E."/>
            <person name="Kautsar S.A."/>
            <person name="Yang D."/>
            <person name="Bader C.D."/>
            <person name="Teijaro C.N."/>
            <person name="Fluegel L."/>
            <person name="Davis C.M."/>
            <person name="Simpson J.R."/>
            <person name="Lauterbach L."/>
            <person name="Steele A.D."/>
            <person name="Gui C."/>
            <person name="Meng S."/>
            <person name="Li G."/>
            <person name="Viehrig K."/>
            <person name="Ye F."/>
            <person name="Su P."/>
            <person name="Kiefer A.F."/>
            <person name="Nichols A."/>
            <person name="Cepeda A.J."/>
            <person name="Yan W."/>
            <person name="Fan B."/>
            <person name="Jiang Y."/>
            <person name="Adhikari A."/>
            <person name="Zheng C.-J."/>
            <person name="Schuster L."/>
            <person name="Cowan T.M."/>
            <person name="Smanski M.J."/>
            <person name="Chevrette M.G."/>
            <person name="De Carvalho L.P.S."/>
            <person name="Shen B."/>
        </authorList>
    </citation>
    <scope>NUCLEOTIDE SEQUENCE [LARGE SCALE GENOMIC DNA]</scope>
    <source>
        <strain evidence="2 3">NPDC002173</strain>
    </source>
</reference>
<dbReference type="EMBL" id="JBIASD010000006">
    <property type="protein sequence ID" value="MFF3666222.1"/>
    <property type="molecule type" value="Genomic_DNA"/>
</dbReference>
<feature type="domain" description="VOC" evidence="1">
    <location>
        <begin position="7"/>
        <end position="142"/>
    </location>
</feature>
<keyword evidence="3" id="KW-1185">Reference proteome</keyword>
<comment type="caution">
    <text evidence="2">The sequence shown here is derived from an EMBL/GenBank/DDBJ whole genome shotgun (WGS) entry which is preliminary data.</text>
</comment>
<organism evidence="2 3">
    <name type="scientific">Microtetraspora malaysiensis</name>
    <dbReference type="NCBI Taxonomy" id="161358"/>
    <lineage>
        <taxon>Bacteria</taxon>
        <taxon>Bacillati</taxon>
        <taxon>Actinomycetota</taxon>
        <taxon>Actinomycetes</taxon>
        <taxon>Streptosporangiales</taxon>
        <taxon>Streptosporangiaceae</taxon>
        <taxon>Microtetraspora</taxon>
    </lineage>
</organism>
<dbReference type="Gene3D" id="3.10.180.10">
    <property type="entry name" value="2,3-Dihydroxybiphenyl 1,2-Dioxygenase, domain 1"/>
    <property type="match status" value="1"/>
</dbReference>
<protein>
    <submittedName>
        <fullName evidence="2">VOC family protein</fullName>
    </submittedName>
</protein>
<accession>A0ABW6SMR0</accession>
<evidence type="ECO:0000313" key="2">
    <source>
        <dbReference type="EMBL" id="MFF3666222.1"/>
    </source>
</evidence>
<dbReference type="Pfam" id="PF00903">
    <property type="entry name" value="Glyoxalase"/>
    <property type="match status" value="1"/>
</dbReference>
<dbReference type="SUPFAM" id="SSF54593">
    <property type="entry name" value="Glyoxalase/Bleomycin resistance protein/Dihydroxybiphenyl dioxygenase"/>
    <property type="match status" value="1"/>
</dbReference>
<evidence type="ECO:0000259" key="1">
    <source>
        <dbReference type="PROSITE" id="PS51819"/>
    </source>
</evidence>
<dbReference type="InterPro" id="IPR004360">
    <property type="entry name" value="Glyas_Fos-R_dOase_dom"/>
</dbReference>
<name>A0ABW6SMR0_9ACTN</name>
<dbReference type="InterPro" id="IPR037523">
    <property type="entry name" value="VOC_core"/>
</dbReference>
<dbReference type="CDD" id="cd06587">
    <property type="entry name" value="VOC"/>
    <property type="match status" value="1"/>
</dbReference>
<dbReference type="InterPro" id="IPR029068">
    <property type="entry name" value="Glyas_Bleomycin-R_OHBP_Dase"/>
</dbReference>
<dbReference type="PROSITE" id="PS51819">
    <property type="entry name" value="VOC"/>
    <property type="match status" value="1"/>
</dbReference>